<keyword evidence="2" id="KW-0812">Transmembrane</keyword>
<keyword evidence="4" id="KW-1185">Reference proteome</keyword>
<reference evidence="3 4" key="1">
    <citation type="submission" date="2019-12" db="EMBL/GenBank/DDBJ databases">
        <authorList>
            <person name="Floudas D."/>
            <person name="Bentzer J."/>
            <person name="Ahren D."/>
            <person name="Johansson T."/>
            <person name="Persson P."/>
            <person name="Tunlid A."/>
        </authorList>
    </citation>
    <scope>NUCLEOTIDE SEQUENCE [LARGE SCALE GENOMIC DNA]</scope>
    <source>
        <strain evidence="3 4">CBS 102.39</strain>
    </source>
</reference>
<feature type="region of interest" description="Disordered" evidence="1">
    <location>
        <begin position="351"/>
        <end position="403"/>
    </location>
</feature>
<gene>
    <name evidence="3" type="ORF">D9613_000166</name>
</gene>
<protein>
    <recommendedName>
        <fullName evidence="5">Transmembrane protein</fullName>
    </recommendedName>
</protein>
<accession>A0A8H4R2B7</accession>
<evidence type="ECO:0000256" key="2">
    <source>
        <dbReference type="SAM" id="Phobius"/>
    </source>
</evidence>
<dbReference type="AlphaFoldDB" id="A0A8H4R2B7"/>
<organism evidence="3 4">
    <name type="scientific">Agrocybe pediades</name>
    <dbReference type="NCBI Taxonomy" id="84607"/>
    <lineage>
        <taxon>Eukaryota</taxon>
        <taxon>Fungi</taxon>
        <taxon>Dikarya</taxon>
        <taxon>Basidiomycota</taxon>
        <taxon>Agaricomycotina</taxon>
        <taxon>Agaricomycetes</taxon>
        <taxon>Agaricomycetidae</taxon>
        <taxon>Agaricales</taxon>
        <taxon>Agaricineae</taxon>
        <taxon>Strophariaceae</taxon>
        <taxon>Agrocybe</taxon>
    </lineage>
</organism>
<proteinExistence type="predicted"/>
<feature type="compositionally biased region" description="Basic and acidic residues" evidence="1">
    <location>
        <begin position="391"/>
        <end position="403"/>
    </location>
</feature>
<dbReference type="Proteomes" id="UP000521872">
    <property type="component" value="Unassembled WGS sequence"/>
</dbReference>
<feature type="transmembrane region" description="Helical" evidence="2">
    <location>
        <begin position="295"/>
        <end position="318"/>
    </location>
</feature>
<evidence type="ECO:0008006" key="5">
    <source>
        <dbReference type="Google" id="ProtNLM"/>
    </source>
</evidence>
<evidence type="ECO:0000313" key="4">
    <source>
        <dbReference type="Proteomes" id="UP000521872"/>
    </source>
</evidence>
<name>A0A8H4R2B7_9AGAR</name>
<comment type="caution">
    <text evidence="3">The sequence shown here is derived from an EMBL/GenBank/DDBJ whole genome shotgun (WGS) entry which is preliminary data.</text>
</comment>
<evidence type="ECO:0000313" key="3">
    <source>
        <dbReference type="EMBL" id="KAF4621069.1"/>
    </source>
</evidence>
<keyword evidence="2" id="KW-1133">Transmembrane helix</keyword>
<feature type="compositionally biased region" description="Polar residues" evidence="1">
    <location>
        <begin position="351"/>
        <end position="367"/>
    </location>
</feature>
<dbReference type="EMBL" id="JAACJL010000015">
    <property type="protein sequence ID" value="KAF4621069.1"/>
    <property type="molecule type" value="Genomic_DNA"/>
</dbReference>
<sequence>MPSFNVTLEDTSPMIRYSSDWQTGLSIDSVADKYSEKTFTLTSQPGASVQFLYYGTNITVFGAHRPNHGTYTARLDDGPVFSASSAGVEAFMQVLYSGNATLGMHTVTVTNQDSFFDLDYLTFSTSVGKDGDDLIVNTYQDDHPSFVYTPAAAWTTTSDKVSWFSGSNGHFTTQPSAVATLTFEGKCYYSSDAVAVYGPVGPSGGAYSVQVDNASPLQYTTNTTSIFKVNEVLFFAGNLGAGNHTVRIQTGSSSGEFAIDYVDVYSSTSLGGSFIGQPSGRITVQSHSETKPTGLIAGLVITSIIALVATLISIYLVWRLRRSNDPEIETRPEVTPFVKSNEAMRSTTLQGYPVSASQHTDPSSSAASGVPYGPTSKLTPLRPSGYTPQGKLHEAYPPHYTEG</sequence>
<dbReference type="Gene3D" id="2.60.120.260">
    <property type="entry name" value="Galactose-binding domain-like"/>
    <property type="match status" value="2"/>
</dbReference>
<evidence type="ECO:0000256" key="1">
    <source>
        <dbReference type="SAM" id="MobiDB-lite"/>
    </source>
</evidence>
<keyword evidence="2" id="KW-0472">Membrane</keyword>